<dbReference type="CDD" id="cd17876">
    <property type="entry name" value="SRalpha_C"/>
    <property type="match status" value="1"/>
</dbReference>
<dbReference type="GO" id="GO:0006614">
    <property type="term" value="P:SRP-dependent cotranslational protein targeting to membrane"/>
    <property type="evidence" value="ECO:0007669"/>
    <property type="project" value="InterPro"/>
</dbReference>
<dbReference type="PROSITE" id="PS00300">
    <property type="entry name" value="SRP54"/>
    <property type="match status" value="1"/>
</dbReference>
<dbReference type="Gene3D" id="1.20.120.140">
    <property type="entry name" value="Signal recognition particle SRP54, nucleotide-binding domain"/>
    <property type="match status" value="1"/>
</dbReference>
<comment type="subcellular location">
    <subcellularLocation>
        <location evidence="1">Endoplasmic reticulum membrane</location>
        <topology evidence="1">Peripheral membrane protein</topology>
        <orientation evidence="1">Cytoplasmic side</orientation>
    </subcellularLocation>
</comment>
<evidence type="ECO:0000259" key="9">
    <source>
        <dbReference type="PROSITE" id="PS00300"/>
    </source>
</evidence>
<dbReference type="InterPro" id="IPR013822">
    <property type="entry name" value="Signal_recog_particl_SRP54_hlx"/>
</dbReference>
<accession>A0AAV8UMF7</accession>
<dbReference type="AlphaFoldDB" id="A0AAV8UMF7"/>
<protein>
    <recommendedName>
        <fullName evidence="9">SRP54-type proteins GTP-binding domain-containing protein</fullName>
    </recommendedName>
</protein>
<feature type="domain" description="SRP54-type proteins GTP-binding" evidence="9">
    <location>
        <begin position="581"/>
        <end position="594"/>
    </location>
</feature>
<keyword evidence="6" id="KW-0472">Membrane</keyword>
<evidence type="ECO:0000256" key="7">
    <source>
        <dbReference type="ARBA" id="ARBA00023170"/>
    </source>
</evidence>
<dbReference type="InterPro" id="IPR000897">
    <property type="entry name" value="SRP54_GTPase_dom"/>
</dbReference>
<keyword evidence="11" id="KW-1185">Reference proteome</keyword>
<dbReference type="InterPro" id="IPR003593">
    <property type="entry name" value="AAA+_ATPase"/>
</dbReference>
<proteinExistence type="inferred from homology"/>
<dbReference type="CDD" id="cd14826">
    <property type="entry name" value="SR_alpha_SRX"/>
    <property type="match status" value="1"/>
</dbReference>
<feature type="compositionally biased region" description="Basic and acidic residues" evidence="8">
    <location>
        <begin position="224"/>
        <end position="235"/>
    </location>
</feature>
<dbReference type="Pfam" id="PF04086">
    <property type="entry name" value="SRP-alpha_N"/>
    <property type="match status" value="1"/>
</dbReference>
<feature type="region of interest" description="Disordered" evidence="8">
    <location>
        <begin position="171"/>
        <end position="239"/>
    </location>
</feature>
<evidence type="ECO:0000313" key="11">
    <source>
        <dbReference type="Proteomes" id="UP001157974"/>
    </source>
</evidence>
<dbReference type="PANTHER" id="PTHR43134:SF1">
    <property type="entry name" value="SIGNAL RECOGNITION PARTICLE RECEPTOR SUBUNIT ALPHA"/>
    <property type="match status" value="1"/>
</dbReference>
<dbReference type="FunFam" id="3.40.50.300:FF:000188">
    <property type="entry name" value="signal recognition particle receptor subunit alpha"/>
    <property type="match status" value="1"/>
</dbReference>
<keyword evidence="7" id="KW-0675">Receptor</keyword>
<dbReference type="GO" id="GO:0003924">
    <property type="term" value="F:GTPase activity"/>
    <property type="evidence" value="ECO:0007669"/>
    <property type="project" value="InterPro"/>
</dbReference>
<dbReference type="SUPFAM" id="SSF52540">
    <property type="entry name" value="P-loop containing nucleoside triphosphate hydrolases"/>
    <property type="match status" value="1"/>
</dbReference>
<comment type="caution">
    <text evidence="10">The sequence shown here is derived from an EMBL/GenBank/DDBJ whole genome shotgun (WGS) entry which is preliminary data.</text>
</comment>
<reference evidence="10 11" key="1">
    <citation type="journal article" date="2023" name="Nat. Commun.">
        <title>Origin of minicircular mitochondrial genomes in red algae.</title>
        <authorList>
            <person name="Lee Y."/>
            <person name="Cho C.H."/>
            <person name="Lee Y.M."/>
            <person name="Park S.I."/>
            <person name="Yang J.H."/>
            <person name="West J.A."/>
            <person name="Bhattacharya D."/>
            <person name="Yoon H.S."/>
        </authorList>
    </citation>
    <scope>NUCLEOTIDE SEQUENCE [LARGE SCALE GENOMIC DNA]</scope>
    <source>
        <strain evidence="10 11">CCMP1338</strain>
        <tissue evidence="10">Whole cell</tissue>
    </source>
</reference>
<keyword evidence="5" id="KW-0342">GTP-binding</keyword>
<dbReference type="Gene3D" id="3.40.50.300">
    <property type="entry name" value="P-loop containing nucleotide triphosphate hydrolases"/>
    <property type="match status" value="1"/>
</dbReference>
<dbReference type="InterPro" id="IPR027417">
    <property type="entry name" value="P-loop_NTPase"/>
</dbReference>
<dbReference type="Proteomes" id="UP001157974">
    <property type="component" value="Unassembled WGS sequence"/>
</dbReference>
<name>A0AAV8UMF7_9RHOD</name>
<gene>
    <name evidence="10" type="ORF">NDN08_004731</name>
</gene>
<dbReference type="EMBL" id="JAMWBK010000007">
    <property type="protein sequence ID" value="KAJ8903629.1"/>
    <property type="molecule type" value="Genomic_DNA"/>
</dbReference>
<evidence type="ECO:0000256" key="1">
    <source>
        <dbReference type="ARBA" id="ARBA00004397"/>
    </source>
</evidence>
<keyword evidence="3" id="KW-0547">Nucleotide-binding</keyword>
<evidence type="ECO:0000256" key="3">
    <source>
        <dbReference type="ARBA" id="ARBA00022741"/>
    </source>
</evidence>
<evidence type="ECO:0000256" key="6">
    <source>
        <dbReference type="ARBA" id="ARBA00023136"/>
    </source>
</evidence>
<dbReference type="InterPro" id="IPR007222">
    <property type="entry name" value="Sig_recog_particle_rcpt_asu_N"/>
</dbReference>
<sequence length="608" mass="66658">MIYQFCIFDRGGMVLWMGKFEQLTKVSGSPMDLLVRSVLLEDRAGATNFACRDYLMEWKFANEYGLIFAVLYSRIYKAHYAGQLLENVKTEFLSQYGETIKGGNYDKLDLSPFSSTFRIIWKRVEAASNAKPQEATPVEQRKVVKPITETPVLAKPIGRTDQAQPVIEKKEQPFSFGNDAPTAPDAQAPRASQKMTKDDLLKKIMARKNKGKSNEPQSAAPEAPVKREKTKRLPSENKSITKAAMGALDHSTGGAEDEEEQQVERVRQQFMEAPASDYDLIPADESELNDDTVAEVQDDSKVMSFFKGLAGIKELTKEDLAPALQKLQDQLVGKNVAVNIAEQLCNSVGASLEGIKPGSFSSVSRLVRSAMTDALTRLLTPKQSIDILSQAKSVKKNEKRPFVVVFCGVNGVGKSTSLAKVCFYLQQQGLVVHLAACDTFRSGAVEQLRTHARCLKAELHEQGYNKDAASVAKYAITTAAKSNADVVLIDTAGRMQDNEPLMRSLAKLISVNSPDRIFFVGEALVGNDAVDQLTKFDSAISTLAPPQSVPRHVDGIILTKFDTIDDKVGAAVSMVYATGQPIVFVGVGQTYMDLRKVNSKALVNALLK</sequence>
<dbReference type="GO" id="GO:0006886">
    <property type="term" value="P:intracellular protein transport"/>
    <property type="evidence" value="ECO:0007669"/>
    <property type="project" value="InterPro"/>
</dbReference>
<organism evidence="10 11">
    <name type="scientific">Rhodosorus marinus</name>
    <dbReference type="NCBI Taxonomy" id="101924"/>
    <lineage>
        <taxon>Eukaryota</taxon>
        <taxon>Rhodophyta</taxon>
        <taxon>Stylonematophyceae</taxon>
        <taxon>Stylonematales</taxon>
        <taxon>Stylonemataceae</taxon>
        <taxon>Rhodosorus</taxon>
    </lineage>
</organism>
<dbReference type="SUPFAM" id="SSF64356">
    <property type="entry name" value="SNARE-like"/>
    <property type="match status" value="1"/>
</dbReference>
<dbReference type="GO" id="GO:0005525">
    <property type="term" value="F:GTP binding"/>
    <property type="evidence" value="ECO:0007669"/>
    <property type="project" value="UniProtKB-KW"/>
</dbReference>
<evidence type="ECO:0000256" key="2">
    <source>
        <dbReference type="ARBA" id="ARBA00008531"/>
    </source>
</evidence>
<dbReference type="Pfam" id="PF00448">
    <property type="entry name" value="SRP54"/>
    <property type="match status" value="1"/>
</dbReference>
<dbReference type="InterPro" id="IPR036225">
    <property type="entry name" value="SRP/SRP_N"/>
</dbReference>
<dbReference type="SUPFAM" id="SSF47364">
    <property type="entry name" value="Domain of the SRP/SRP receptor G-proteins"/>
    <property type="match status" value="1"/>
</dbReference>
<dbReference type="PANTHER" id="PTHR43134">
    <property type="entry name" value="SIGNAL RECOGNITION PARTICLE RECEPTOR SUBUNIT ALPHA"/>
    <property type="match status" value="1"/>
</dbReference>
<evidence type="ECO:0000256" key="8">
    <source>
        <dbReference type="SAM" id="MobiDB-lite"/>
    </source>
</evidence>
<evidence type="ECO:0000313" key="10">
    <source>
        <dbReference type="EMBL" id="KAJ8903629.1"/>
    </source>
</evidence>
<dbReference type="InterPro" id="IPR042101">
    <property type="entry name" value="SRP54_N_sf"/>
</dbReference>
<dbReference type="GO" id="GO:0005047">
    <property type="term" value="F:signal recognition particle binding"/>
    <property type="evidence" value="ECO:0007669"/>
    <property type="project" value="InterPro"/>
</dbReference>
<evidence type="ECO:0000256" key="5">
    <source>
        <dbReference type="ARBA" id="ARBA00023134"/>
    </source>
</evidence>
<dbReference type="Gene3D" id="3.30.450.60">
    <property type="match status" value="1"/>
</dbReference>
<dbReference type="InterPro" id="IPR011012">
    <property type="entry name" value="Longin-like_dom_sf"/>
</dbReference>
<comment type="similarity">
    <text evidence="2">Belongs to the GTP-binding SRP family.</text>
</comment>
<keyword evidence="4" id="KW-0256">Endoplasmic reticulum</keyword>
<dbReference type="SMART" id="SM00962">
    <property type="entry name" value="SRP54"/>
    <property type="match status" value="1"/>
</dbReference>
<dbReference type="GO" id="GO:0005785">
    <property type="term" value="C:signal recognition particle receptor complex"/>
    <property type="evidence" value="ECO:0007669"/>
    <property type="project" value="InterPro"/>
</dbReference>
<evidence type="ECO:0000256" key="4">
    <source>
        <dbReference type="ARBA" id="ARBA00022824"/>
    </source>
</evidence>
<dbReference type="SMART" id="SM00963">
    <property type="entry name" value="SRP54_N"/>
    <property type="match status" value="1"/>
</dbReference>
<dbReference type="Pfam" id="PF02881">
    <property type="entry name" value="SRP54_N"/>
    <property type="match status" value="1"/>
</dbReference>
<dbReference type="SMART" id="SM00382">
    <property type="entry name" value="AAA"/>
    <property type="match status" value="1"/>
</dbReference>